<reference evidence="2" key="1">
    <citation type="submission" date="2021-05" db="EMBL/GenBank/DDBJ databases">
        <authorList>
            <person name="Alioto T."/>
            <person name="Alioto T."/>
            <person name="Gomez Garrido J."/>
        </authorList>
    </citation>
    <scope>NUCLEOTIDE SEQUENCE</scope>
</reference>
<dbReference type="EMBL" id="HBUF01628542">
    <property type="protein sequence ID" value="CAG6782664.1"/>
    <property type="molecule type" value="Transcribed_RNA"/>
</dbReference>
<evidence type="ECO:0000313" key="2">
    <source>
        <dbReference type="EMBL" id="CAG6782664.1"/>
    </source>
</evidence>
<sequence>MYNEAHGLAGEDGHYVTKQEALQMIRKKKFDKLEVKLGEQRLNRQILEDWPWDHYTKGYGAPNPDLKLGVRKQKVFVDGPGPRGQKTTLVITPGDTKDKEPESTVVGQSVENFGRPGGGAPQLTKSGKMRTKREEDPWLRFQFYGPTRHIVDEDLRYRQSLSSKKAYKQDLDDFIQEKKSLTADRMRLNEIHDRKMLAKTVTPARLKKFPTPVPSARKIGFNFEYSMGWSDEHVLQKIKQQLEDPQNRHKLPSIDGMKIGQTREEMLTGGVELVPLLAARRKQAIKWPLGHTDITRIRDHEVRPVWTLEGERKYHGDLDKQVTTKKEFSQEVKHKDMEQQKKHFENWQKLWGRPGHGAPKHSKVKENLEYLLYHLPVLQRKKIVEKSRSQSSPSMMNGEIPTEN</sequence>
<accession>A0A8D9BGE9</accession>
<proteinExistence type="predicted"/>
<evidence type="ECO:0000256" key="1">
    <source>
        <dbReference type="SAM" id="MobiDB-lite"/>
    </source>
</evidence>
<feature type="region of interest" description="Disordered" evidence="1">
    <location>
        <begin position="78"/>
        <end position="131"/>
    </location>
</feature>
<name>A0A8D9BGE9_9HEMI</name>
<organism evidence="2">
    <name type="scientific">Cacopsylla melanoneura</name>
    <dbReference type="NCBI Taxonomy" id="428564"/>
    <lineage>
        <taxon>Eukaryota</taxon>
        <taxon>Metazoa</taxon>
        <taxon>Ecdysozoa</taxon>
        <taxon>Arthropoda</taxon>
        <taxon>Hexapoda</taxon>
        <taxon>Insecta</taxon>
        <taxon>Pterygota</taxon>
        <taxon>Neoptera</taxon>
        <taxon>Paraneoptera</taxon>
        <taxon>Hemiptera</taxon>
        <taxon>Sternorrhyncha</taxon>
        <taxon>Psylloidea</taxon>
        <taxon>Psyllidae</taxon>
        <taxon>Psyllinae</taxon>
        <taxon>Cacopsylla</taxon>
    </lineage>
</organism>
<feature type="region of interest" description="Disordered" evidence="1">
    <location>
        <begin position="384"/>
        <end position="404"/>
    </location>
</feature>
<dbReference type="AlphaFoldDB" id="A0A8D9BGE9"/>
<protein>
    <submittedName>
        <fullName evidence="2">Uncharacterized protein</fullName>
    </submittedName>
</protein>